<keyword evidence="7" id="KW-1185">Reference proteome</keyword>
<dbReference type="Proteomes" id="UP001443914">
    <property type="component" value="Unassembled WGS sequence"/>
</dbReference>
<evidence type="ECO:0000259" key="5">
    <source>
        <dbReference type="PROSITE" id="PS51184"/>
    </source>
</evidence>
<dbReference type="InterPro" id="IPR045109">
    <property type="entry name" value="LSDs-like"/>
</dbReference>
<comment type="caution">
    <text evidence="6">The sequence shown here is derived from an EMBL/GenBank/DDBJ whole genome shotgun (WGS) entry which is preliminary data.</text>
</comment>
<dbReference type="GO" id="GO:0046872">
    <property type="term" value="F:metal ion binding"/>
    <property type="evidence" value="ECO:0007669"/>
    <property type="project" value="UniProtKB-KW"/>
</dbReference>
<evidence type="ECO:0000256" key="4">
    <source>
        <dbReference type="ARBA" id="ARBA00023242"/>
    </source>
</evidence>
<dbReference type="GO" id="GO:0031490">
    <property type="term" value="F:chromatin DNA binding"/>
    <property type="evidence" value="ECO:0007669"/>
    <property type="project" value="TreeGrafter"/>
</dbReference>
<sequence length="391" mass="44809">MRKCASRENCKDNYLYYPDARNIQQGHLKQFQQHWAHGEPVIVRNTSETATGLSWEPMVMWRALRQIKNKNGRFSTVSEVKTIDCLDGKEVEVPIHTFFMGYMNGAFRTTEWPLLLKLKNWPPNGLFVDSLPRHSAEFFRALPFKVYTHPCDGALNLASKWPSDCMKADLGPKTYIAYGLPQELGFGDLVTKLHCDMADVVNILTHTAEMNWKPEHVEVISKSKRHCSPQAWKKIIGEEDCVNRDLASSATRKKHSKDNIRGSISETVFHPIHDQTFYLTMEHKRKLKAELGIEPWTFIQKLGEAVFIPSGCPHQVRNLKPCIKVALDFVSPENVHECMRLAEQLRFLPKTHLAKEDKLEVRKIIIYAAEMAVEDITEYFTTSAVKQSAPS</sequence>
<organism evidence="6 7">
    <name type="scientific">Saponaria officinalis</name>
    <name type="common">Common soapwort</name>
    <name type="synonym">Lychnis saponaria</name>
    <dbReference type="NCBI Taxonomy" id="3572"/>
    <lineage>
        <taxon>Eukaryota</taxon>
        <taxon>Viridiplantae</taxon>
        <taxon>Streptophyta</taxon>
        <taxon>Embryophyta</taxon>
        <taxon>Tracheophyta</taxon>
        <taxon>Spermatophyta</taxon>
        <taxon>Magnoliopsida</taxon>
        <taxon>eudicotyledons</taxon>
        <taxon>Gunneridae</taxon>
        <taxon>Pentapetalae</taxon>
        <taxon>Caryophyllales</taxon>
        <taxon>Caryophyllaceae</taxon>
        <taxon>Caryophylleae</taxon>
        <taxon>Saponaria</taxon>
    </lineage>
</organism>
<proteinExistence type="inferred from homology"/>
<accession>A0AAW1KXR3</accession>
<dbReference type="GO" id="GO:0000785">
    <property type="term" value="C:chromatin"/>
    <property type="evidence" value="ECO:0007669"/>
    <property type="project" value="TreeGrafter"/>
</dbReference>
<dbReference type="EMBL" id="JBDFQZ010000005">
    <property type="protein sequence ID" value="KAK9725130.1"/>
    <property type="molecule type" value="Genomic_DNA"/>
</dbReference>
<dbReference type="PANTHER" id="PTHR12549">
    <property type="entry name" value="JMJC DOMAIN-CONTAINING HISTONE DEMETHYLATION PROTEIN"/>
    <property type="match status" value="1"/>
</dbReference>
<dbReference type="GO" id="GO:0003712">
    <property type="term" value="F:transcription coregulator activity"/>
    <property type="evidence" value="ECO:0007669"/>
    <property type="project" value="TreeGrafter"/>
</dbReference>
<protein>
    <recommendedName>
        <fullName evidence="5">JmjC domain-containing protein</fullName>
    </recommendedName>
</protein>
<comment type="subcellular location">
    <subcellularLocation>
        <location evidence="1">Nucleus</location>
    </subcellularLocation>
</comment>
<dbReference type="SUPFAM" id="SSF51197">
    <property type="entry name" value="Clavaminate synthase-like"/>
    <property type="match status" value="1"/>
</dbReference>
<dbReference type="InterPro" id="IPR003347">
    <property type="entry name" value="JmjC_dom"/>
</dbReference>
<dbReference type="SMART" id="SM00558">
    <property type="entry name" value="JmjC"/>
    <property type="match status" value="1"/>
</dbReference>
<evidence type="ECO:0000313" key="6">
    <source>
        <dbReference type="EMBL" id="KAK9725130.1"/>
    </source>
</evidence>
<evidence type="ECO:0000256" key="2">
    <source>
        <dbReference type="ARBA" id="ARBA00006801"/>
    </source>
</evidence>
<keyword evidence="3" id="KW-0479">Metal-binding</keyword>
<gene>
    <name evidence="6" type="ORF">RND81_05G124200</name>
</gene>
<evidence type="ECO:0000256" key="3">
    <source>
        <dbReference type="ARBA" id="ARBA00022723"/>
    </source>
</evidence>
<feature type="domain" description="JmjC" evidence="5">
    <location>
        <begin position="120"/>
        <end position="346"/>
    </location>
</feature>
<dbReference type="GO" id="GO:0006357">
    <property type="term" value="P:regulation of transcription by RNA polymerase II"/>
    <property type="evidence" value="ECO:0007669"/>
    <property type="project" value="TreeGrafter"/>
</dbReference>
<evidence type="ECO:0000313" key="7">
    <source>
        <dbReference type="Proteomes" id="UP001443914"/>
    </source>
</evidence>
<dbReference type="GO" id="GO:0032454">
    <property type="term" value="F:histone H3K9 demethylase activity"/>
    <property type="evidence" value="ECO:0007669"/>
    <property type="project" value="InterPro"/>
</dbReference>
<reference evidence="6" key="1">
    <citation type="submission" date="2024-03" db="EMBL/GenBank/DDBJ databases">
        <title>WGS assembly of Saponaria officinalis var. Norfolk2.</title>
        <authorList>
            <person name="Jenkins J."/>
            <person name="Shu S."/>
            <person name="Grimwood J."/>
            <person name="Barry K."/>
            <person name="Goodstein D."/>
            <person name="Schmutz J."/>
            <person name="Leebens-Mack J."/>
            <person name="Osbourn A."/>
        </authorList>
    </citation>
    <scope>NUCLEOTIDE SEQUENCE [LARGE SCALE GENOMIC DNA]</scope>
    <source>
        <strain evidence="6">JIC</strain>
    </source>
</reference>
<dbReference type="GO" id="GO:0000118">
    <property type="term" value="C:histone deacetylase complex"/>
    <property type="evidence" value="ECO:0007669"/>
    <property type="project" value="TreeGrafter"/>
</dbReference>
<dbReference type="PROSITE" id="PS51184">
    <property type="entry name" value="JMJC"/>
    <property type="match status" value="1"/>
</dbReference>
<dbReference type="PANTHER" id="PTHR12549:SF11">
    <property type="entry name" value="LYSINE-SPECIFIC DEMETHYLASE JMJ25"/>
    <property type="match status" value="1"/>
</dbReference>
<comment type="similarity">
    <text evidence="2">Belongs to the JARID1 histone demethylase family.</text>
</comment>
<keyword evidence="4" id="KW-0539">Nucleus</keyword>
<dbReference type="AlphaFoldDB" id="A0AAW1KXR3"/>
<dbReference type="Pfam" id="PF02373">
    <property type="entry name" value="JmjC"/>
    <property type="match status" value="1"/>
</dbReference>
<name>A0AAW1KXR3_SAPOF</name>
<dbReference type="Gene3D" id="2.60.120.650">
    <property type="entry name" value="Cupin"/>
    <property type="match status" value="1"/>
</dbReference>
<evidence type="ECO:0000256" key="1">
    <source>
        <dbReference type="ARBA" id="ARBA00004123"/>
    </source>
</evidence>